<gene>
    <name evidence="2" type="ORF">JK363_30875</name>
</gene>
<proteinExistence type="predicted"/>
<sequence length="350" mass="37120">MPGLHDGHAHPIVAGPSLHNVCLADTKLTIPQIQAVITSALKASADQEPGGWLQIDNWHSSGVLPAGTVVTKADLDSLATKRPLYVHSSDSHNAWVNSHALALAGITKNTPDPDGGTIVRDASGEPTSLLKDAARRLVRDVIPHPTPAQAMAAASEAFAMLAAVGVTSVMDAAAEDGFVELYSALAAANKLKLRTGLAYLLSVEQAKDPRAALATLRAFKKNLAGSDLVSTGTAKVFMDGVMEYPAHTAAMLDPYLVNTGTDADPHWEPGTCRGRLDFDQDTITNLALVLDPAGWQLHAHVIGDRALRTALTAYEAVFRHGGRQRDNRHLLERLKEKAKGSGFEFSEGGS</sequence>
<feature type="domain" description="Amidohydrolase 3" evidence="1">
    <location>
        <begin position="1"/>
        <end position="325"/>
    </location>
</feature>
<evidence type="ECO:0000313" key="2">
    <source>
        <dbReference type="EMBL" id="MBL1100995.1"/>
    </source>
</evidence>
<dbReference type="Gene3D" id="3.10.310.70">
    <property type="match status" value="1"/>
</dbReference>
<dbReference type="Gene3D" id="3.20.20.140">
    <property type="entry name" value="Metal-dependent hydrolases"/>
    <property type="match status" value="1"/>
</dbReference>
<organism evidence="2 3">
    <name type="scientific">Streptomyces coffeae</name>
    <dbReference type="NCBI Taxonomy" id="621382"/>
    <lineage>
        <taxon>Bacteria</taxon>
        <taxon>Bacillati</taxon>
        <taxon>Actinomycetota</taxon>
        <taxon>Actinomycetes</taxon>
        <taxon>Kitasatosporales</taxon>
        <taxon>Streptomycetaceae</taxon>
        <taxon>Streptomyces</taxon>
    </lineage>
</organism>
<dbReference type="InterPro" id="IPR032466">
    <property type="entry name" value="Metal_Hydrolase"/>
</dbReference>
<dbReference type="Proteomes" id="UP000634229">
    <property type="component" value="Unassembled WGS sequence"/>
</dbReference>
<dbReference type="PANTHER" id="PTHR22642:SF2">
    <property type="entry name" value="PROTEIN LONG AFTER FAR-RED 3"/>
    <property type="match status" value="1"/>
</dbReference>
<dbReference type="SUPFAM" id="SSF51556">
    <property type="entry name" value="Metallo-dependent hydrolases"/>
    <property type="match status" value="1"/>
</dbReference>
<dbReference type="InterPro" id="IPR013108">
    <property type="entry name" value="Amidohydro_3"/>
</dbReference>
<evidence type="ECO:0000259" key="1">
    <source>
        <dbReference type="Pfam" id="PF07969"/>
    </source>
</evidence>
<dbReference type="EMBL" id="JAERRF010000024">
    <property type="protein sequence ID" value="MBL1100995.1"/>
    <property type="molecule type" value="Genomic_DNA"/>
</dbReference>
<comment type="caution">
    <text evidence="2">The sequence shown here is derived from an EMBL/GenBank/DDBJ whole genome shotgun (WGS) entry which is preliminary data.</text>
</comment>
<accession>A0ABS1NM15</accession>
<protein>
    <submittedName>
        <fullName evidence="2">Amidohydrolase family protein</fullName>
    </submittedName>
</protein>
<dbReference type="RefSeq" id="WP_201880167.1">
    <property type="nucleotide sequence ID" value="NZ_JAERRF010000024.1"/>
</dbReference>
<evidence type="ECO:0000313" key="3">
    <source>
        <dbReference type="Proteomes" id="UP000634229"/>
    </source>
</evidence>
<name>A0ABS1NM15_9ACTN</name>
<keyword evidence="3" id="KW-1185">Reference proteome</keyword>
<reference evidence="2 3" key="1">
    <citation type="submission" date="2021-01" db="EMBL/GenBank/DDBJ databases">
        <title>WGS of actinomycetes isolated from Thailand.</title>
        <authorList>
            <person name="Thawai C."/>
        </authorList>
    </citation>
    <scope>NUCLEOTIDE SEQUENCE [LARGE SCALE GENOMIC DNA]</scope>
    <source>
        <strain evidence="2 3">CA1R205</strain>
    </source>
</reference>
<dbReference type="PANTHER" id="PTHR22642">
    <property type="entry name" value="IMIDAZOLONEPROPIONASE"/>
    <property type="match status" value="1"/>
</dbReference>
<dbReference type="Pfam" id="PF07969">
    <property type="entry name" value="Amidohydro_3"/>
    <property type="match status" value="1"/>
</dbReference>